<dbReference type="GO" id="GO:0015627">
    <property type="term" value="C:type II protein secretion system complex"/>
    <property type="evidence" value="ECO:0007669"/>
    <property type="project" value="TreeGrafter"/>
</dbReference>
<dbReference type="Pfam" id="PF00263">
    <property type="entry name" value="Secretin"/>
    <property type="match status" value="1"/>
</dbReference>
<dbReference type="EMBL" id="CAADFA010000054">
    <property type="protein sequence ID" value="VFJ48071.1"/>
    <property type="molecule type" value="Genomic_DNA"/>
</dbReference>
<name>A0A450S8C0_9GAMM</name>
<evidence type="ECO:0000313" key="4">
    <source>
        <dbReference type="EMBL" id="VFJ48071.1"/>
    </source>
</evidence>
<reference evidence="4" key="1">
    <citation type="submission" date="2019-02" db="EMBL/GenBank/DDBJ databases">
        <authorList>
            <person name="Gruber-Vodicka R. H."/>
            <person name="Seah K. B. B."/>
        </authorList>
    </citation>
    <scope>NUCLEOTIDE SEQUENCE</scope>
    <source>
        <strain evidence="3">BECK_BZ163</strain>
        <strain evidence="5">BECK_BZ164</strain>
        <strain evidence="4">BECK_BZ165</strain>
    </source>
</reference>
<dbReference type="PRINTS" id="PR00811">
    <property type="entry name" value="BCTERIALGSPD"/>
</dbReference>
<dbReference type="PANTHER" id="PTHR30332:SF17">
    <property type="entry name" value="TYPE IV PILIATION SYSTEM PROTEIN DR_0774-RELATED"/>
    <property type="match status" value="1"/>
</dbReference>
<proteinExistence type="inferred from homology"/>
<dbReference type="InterPro" id="IPR013358">
    <property type="entry name" value="Pilus_biogenesis_MshL"/>
</dbReference>
<dbReference type="GO" id="GO:0009306">
    <property type="term" value="P:protein secretion"/>
    <property type="evidence" value="ECO:0007669"/>
    <property type="project" value="InterPro"/>
</dbReference>
<evidence type="ECO:0000259" key="2">
    <source>
        <dbReference type="Pfam" id="PF00263"/>
    </source>
</evidence>
<gene>
    <name evidence="3" type="ORF">BECKFM1743A_GA0114220_1001314</name>
    <name evidence="5" type="ORF">BECKFM1743B_GA0114221_1001614</name>
    <name evidence="4" type="ORF">BECKFM1743C_GA0114222_100544</name>
</gene>
<sequence length="552" mass="60847">MILQTEITRLLICLLVYPLIFPVTACTTPPSSAYIPSSGHIQEAQPGTQPADAAIPEPVQHTHILPPSTPSPPPETYTIVVSDVPVKELLFALARDTGINIDIHPGIEGVVTVNAIDQTLPEVLARIESQVSVRHEFRGETLVIMPDIPFLKTYRVDYVNMHRTSSSEVRTSTKVATSASVTTSDGGKNASNILVSNVSGNRFWETLTANIIAILGQGSSSRQEDGGTPDSNSVIVNAETGLLTVRATAKQHRDIRSFIHQVMVSARRQVLIEATIVEVELNDRYQSGIDWGTFTTGAGLQVSQAVMGSFPLNLSTENTTGLTVDYANASLDSEKLNLSLTVKLLQQFGHVRVLSSPKIMTLNNQTALLKVVDNEVYFELEVEERENEETNTVDLTVKSKIKTVPVGLLMNVTPQIDHQDFVTLNVRPTITRIKEYREDPGVAIVADRLADSDISSKVPVVQVRETESVLEVKSRQIAVIGGLMQDRMENDEDSVPWLGEIPAIGNLFKFRHRNLVKTELVIFLRPTVVRKADVKADLSDFRQFLREAPHRK</sequence>
<accession>A0A450S8C0</accession>
<dbReference type="AlphaFoldDB" id="A0A450S8C0"/>
<dbReference type="InterPro" id="IPR001775">
    <property type="entry name" value="GspD/PilQ"/>
</dbReference>
<protein>
    <submittedName>
        <fullName evidence="4">General secretion pathway protein D</fullName>
    </submittedName>
</protein>
<dbReference type="PANTHER" id="PTHR30332">
    <property type="entry name" value="PROBABLE GENERAL SECRETION PATHWAY PROTEIN D"/>
    <property type="match status" value="1"/>
</dbReference>
<dbReference type="EMBL" id="CAADEZ010000013">
    <property type="protein sequence ID" value="VFJ43979.1"/>
    <property type="molecule type" value="Genomic_DNA"/>
</dbReference>
<evidence type="ECO:0000313" key="5">
    <source>
        <dbReference type="EMBL" id="VFK06398.1"/>
    </source>
</evidence>
<dbReference type="Gene3D" id="3.55.50.30">
    <property type="match status" value="1"/>
</dbReference>
<feature type="domain" description="Type II/III secretion system secretin-like" evidence="2">
    <location>
        <begin position="345"/>
        <end position="530"/>
    </location>
</feature>
<dbReference type="NCBIfam" id="TIGR02519">
    <property type="entry name" value="pilus_MshL"/>
    <property type="match status" value="1"/>
</dbReference>
<comment type="similarity">
    <text evidence="1">Belongs to the bacterial secretin family.</text>
</comment>
<dbReference type="InterPro" id="IPR004846">
    <property type="entry name" value="T2SS/T3SS_dom"/>
</dbReference>
<organism evidence="4">
    <name type="scientific">Candidatus Kentrum sp. FM</name>
    <dbReference type="NCBI Taxonomy" id="2126340"/>
    <lineage>
        <taxon>Bacteria</taxon>
        <taxon>Pseudomonadati</taxon>
        <taxon>Pseudomonadota</taxon>
        <taxon>Gammaproteobacteria</taxon>
        <taxon>Candidatus Kentrum</taxon>
    </lineage>
</organism>
<evidence type="ECO:0000256" key="1">
    <source>
        <dbReference type="RuleBase" id="RU004003"/>
    </source>
</evidence>
<evidence type="ECO:0000313" key="3">
    <source>
        <dbReference type="EMBL" id="VFJ43979.1"/>
    </source>
</evidence>
<dbReference type="InterPro" id="IPR050810">
    <property type="entry name" value="Bact_Secretion_Sys_Channel"/>
</dbReference>
<dbReference type="EMBL" id="CAADFL010000016">
    <property type="protein sequence ID" value="VFK06398.1"/>
    <property type="molecule type" value="Genomic_DNA"/>
</dbReference>